<gene>
    <name evidence="1" type="ORF">QFC24_004214</name>
</gene>
<name>A0ACC2XFG8_9TREE</name>
<reference evidence="1" key="1">
    <citation type="submission" date="2023-04" db="EMBL/GenBank/DDBJ databases">
        <title>Draft Genome sequencing of Naganishia species isolated from polar environments using Oxford Nanopore Technology.</title>
        <authorList>
            <person name="Leo P."/>
            <person name="Venkateswaran K."/>
        </authorList>
    </citation>
    <scope>NUCLEOTIDE SEQUENCE</scope>
    <source>
        <strain evidence="1">DBVPG 5303</strain>
    </source>
</reference>
<comment type="caution">
    <text evidence="1">The sequence shown here is derived from an EMBL/GenBank/DDBJ whole genome shotgun (WGS) entry which is preliminary data.</text>
</comment>
<evidence type="ECO:0000313" key="1">
    <source>
        <dbReference type="EMBL" id="KAJ9122783.1"/>
    </source>
</evidence>
<dbReference type="Proteomes" id="UP001234202">
    <property type="component" value="Unassembled WGS sequence"/>
</dbReference>
<protein>
    <submittedName>
        <fullName evidence="1">Uncharacterized protein</fullName>
    </submittedName>
</protein>
<accession>A0ACC2XFG8</accession>
<organism evidence="1 2">
    <name type="scientific">Naganishia onofrii</name>
    <dbReference type="NCBI Taxonomy" id="1851511"/>
    <lineage>
        <taxon>Eukaryota</taxon>
        <taxon>Fungi</taxon>
        <taxon>Dikarya</taxon>
        <taxon>Basidiomycota</taxon>
        <taxon>Agaricomycotina</taxon>
        <taxon>Tremellomycetes</taxon>
        <taxon>Filobasidiales</taxon>
        <taxon>Filobasidiaceae</taxon>
        <taxon>Naganishia</taxon>
    </lineage>
</organism>
<sequence length="211" mass="22818">MPKDSGTTHHLIVGTFRHPYLFTLEFSTDRPSNALKIVSKHTATGGHSWLHLDDAKKVLYCTGWTQPPSLAAYSLQETGDRSDPISLRLLNQAYPKYLSGYVTVDDKALYSASGPQGDVFALDTTTGGFAAQKGHNGREGEVTADGPIQSFSFLSPAEQEAIERGENIGNIMDFGGLRHGGHSADLSPDGQRLYVADMQVPSPFDCFLSAV</sequence>
<keyword evidence="2" id="KW-1185">Reference proteome</keyword>
<dbReference type="EMBL" id="JASBWV010000014">
    <property type="protein sequence ID" value="KAJ9122783.1"/>
    <property type="molecule type" value="Genomic_DNA"/>
</dbReference>
<proteinExistence type="predicted"/>
<evidence type="ECO:0000313" key="2">
    <source>
        <dbReference type="Proteomes" id="UP001234202"/>
    </source>
</evidence>